<evidence type="ECO:0000313" key="2">
    <source>
        <dbReference type="EMBL" id="MFC4699375.1"/>
    </source>
</evidence>
<feature type="transmembrane region" description="Helical" evidence="1">
    <location>
        <begin position="37"/>
        <end position="59"/>
    </location>
</feature>
<organism evidence="2 3">
    <name type="scientific">Glaciecola siphonariae</name>
    <dbReference type="NCBI Taxonomy" id="521012"/>
    <lineage>
        <taxon>Bacteria</taxon>
        <taxon>Pseudomonadati</taxon>
        <taxon>Pseudomonadota</taxon>
        <taxon>Gammaproteobacteria</taxon>
        <taxon>Alteromonadales</taxon>
        <taxon>Alteromonadaceae</taxon>
        <taxon>Glaciecola</taxon>
    </lineage>
</organism>
<evidence type="ECO:0000313" key="3">
    <source>
        <dbReference type="Proteomes" id="UP001595897"/>
    </source>
</evidence>
<keyword evidence="1" id="KW-0472">Membrane</keyword>
<sequence>MGLSFPRTLSIAVMIFTGSLMVWAFNWTTSLPSESLGMHHAGIIAAVFAPVAGIFKFAFDFAGDGKIDIKQ</sequence>
<dbReference type="RefSeq" id="WP_382406123.1">
    <property type="nucleotide sequence ID" value="NZ_JBHSGU010000002.1"/>
</dbReference>
<feature type="transmembrane region" description="Helical" evidence="1">
    <location>
        <begin position="7"/>
        <end position="25"/>
    </location>
</feature>
<comment type="caution">
    <text evidence="2">The sequence shown here is derived from an EMBL/GenBank/DDBJ whole genome shotgun (WGS) entry which is preliminary data.</text>
</comment>
<dbReference type="Proteomes" id="UP001595897">
    <property type="component" value="Unassembled WGS sequence"/>
</dbReference>
<reference evidence="3" key="1">
    <citation type="journal article" date="2019" name="Int. J. Syst. Evol. Microbiol.">
        <title>The Global Catalogue of Microorganisms (GCM) 10K type strain sequencing project: providing services to taxonomists for standard genome sequencing and annotation.</title>
        <authorList>
            <consortium name="The Broad Institute Genomics Platform"/>
            <consortium name="The Broad Institute Genome Sequencing Center for Infectious Disease"/>
            <person name="Wu L."/>
            <person name="Ma J."/>
        </authorList>
    </citation>
    <scope>NUCLEOTIDE SEQUENCE [LARGE SCALE GENOMIC DNA]</scope>
    <source>
        <strain evidence="3">KACC 12507</strain>
    </source>
</reference>
<gene>
    <name evidence="2" type="ORF">ACFO4O_04280</name>
</gene>
<keyword evidence="1" id="KW-0812">Transmembrane</keyword>
<dbReference type="EMBL" id="JBHSGU010000002">
    <property type="protein sequence ID" value="MFC4699375.1"/>
    <property type="molecule type" value="Genomic_DNA"/>
</dbReference>
<keyword evidence="3" id="KW-1185">Reference proteome</keyword>
<proteinExistence type="predicted"/>
<keyword evidence="1" id="KW-1133">Transmembrane helix</keyword>
<name>A0ABV9LSX1_9ALTE</name>
<protein>
    <submittedName>
        <fullName evidence="2">Uncharacterized protein</fullName>
    </submittedName>
</protein>
<accession>A0ABV9LSX1</accession>
<evidence type="ECO:0000256" key="1">
    <source>
        <dbReference type="SAM" id="Phobius"/>
    </source>
</evidence>